<comment type="caution">
    <text evidence="1">The sequence shown here is derived from an EMBL/GenBank/DDBJ whole genome shotgun (WGS) entry which is preliminary data.</text>
</comment>
<evidence type="ECO:0000313" key="2">
    <source>
        <dbReference type="Proteomes" id="UP000805193"/>
    </source>
</evidence>
<dbReference type="EMBL" id="JABSTQ010009215">
    <property type="protein sequence ID" value="KAG0431538.1"/>
    <property type="molecule type" value="Genomic_DNA"/>
</dbReference>
<dbReference type="Proteomes" id="UP000805193">
    <property type="component" value="Unassembled WGS sequence"/>
</dbReference>
<organism evidence="1 2">
    <name type="scientific">Ixodes persulcatus</name>
    <name type="common">Taiga tick</name>
    <dbReference type="NCBI Taxonomy" id="34615"/>
    <lineage>
        <taxon>Eukaryota</taxon>
        <taxon>Metazoa</taxon>
        <taxon>Ecdysozoa</taxon>
        <taxon>Arthropoda</taxon>
        <taxon>Chelicerata</taxon>
        <taxon>Arachnida</taxon>
        <taxon>Acari</taxon>
        <taxon>Parasitiformes</taxon>
        <taxon>Ixodida</taxon>
        <taxon>Ixodoidea</taxon>
        <taxon>Ixodidae</taxon>
        <taxon>Ixodinae</taxon>
        <taxon>Ixodes</taxon>
    </lineage>
</organism>
<proteinExistence type="predicted"/>
<protein>
    <submittedName>
        <fullName evidence="1">Uncharacterized protein</fullName>
    </submittedName>
</protein>
<accession>A0AC60QBV4</accession>
<evidence type="ECO:0000313" key="1">
    <source>
        <dbReference type="EMBL" id="KAG0431538.1"/>
    </source>
</evidence>
<sequence length="519" mass="56142">MSVYVDTNLPRQLPPSISDGGKHTTKHLIAKDEACRQGAVVALRHLAKQCGSQEALEVLLSHLVEVLNGSEGKLSTTEQRLGVLMGFGEVSCHVVTGASHVQKLSEAALKHLLQVLKSEVHEGTLLLTLKVMSRWCSRFTEDVPAFLVEGFQTGMGLKSSTSAVRYGYLQCMLSAFHGVPGPGVEPLVGLLLKAVERALSQPSQPSPVCEGLAAACLLLRLQATSPALENKVKATVNQLLDPQKQPFFADKFLQTASEDTYLLVLQLITRMILDHPDSSLANLKPFALPLLRALSHSAHPVRQSAQSTVKKLVSVLGGTSLACFLLREFPEFVETHLKEKVEDVEATEAKVLSEALVTICSGSNLDSKDVEDLALESLLPAHLPVFASRYPKLWRRILELLKLDLKAPVDPSRALPLVLGKKVLTPELKGAVRTLVALLPADTLPAVVSEVLGVLGQSELRTVTAEEHAIYTTPEGTLFNKAVLSSSPHQQGCMAFEVNIRAMMAIKKIGKGQTALNDF</sequence>
<reference evidence="1 2" key="1">
    <citation type="journal article" date="2020" name="Cell">
        <title>Large-Scale Comparative Analyses of Tick Genomes Elucidate Their Genetic Diversity and Vector Capacities.</title>
        <authorList>
            <consortium name="Tick Genome and Microbiome Consortium (TIGMIC)"/>
            <person name="Jia N."/>
            <person name="Wang J."/>
            <person name="Shi W."/>
            <person name="Du L."/>
            <person name="Sun Y."/>
            <person name="Zhan W."/>
            <person name="Jiang J.F."/>
            <person name="Wang Q."/>
            <person name="Zhang B."/>
            <person name="Ji P."/>
            <person name="Bell-Sakyi L."/>
            <person name="Cui X.M."/>
            <person name="Yuan T.T."/>
            <person name="Jiang B.G."/>
            <person name="Yang W.F."/>
            <person name="Lam T.T."/>
            <person name="Chang Q.C."/>
            <person name="Ding S.J."/>
            <person name="Wang X.J."/>
            <person name="Zhu J.G."/>
            <person name="Ruan X.D."/>
            <person name="Zhao L."/>
            <person name="Wei J.T."/>
            <person name="Ye R.Z."/>
            <person name="Que T.C."/>
            <person name="Du C.H."/>
            <person name="Zhou Y.H."/>
            <person name="Cheng J.X."/>
            <person name="Dai P.F."/>
            <person name="Guo W.B."/>
            <person name="Han X.H."/>
            <person name="Huang E.J."/>
            <person name="Li L.F."/>
            <person name="Wei W."/>
            <person name="Gao Y.C."/>
            <person name="Liu J.Z."/>
            <person name="Shao H.Z."/>
            <person name="Wang X."/>
            <person name="Wang C.C."/>
            <person name="Yang T.C."/>
            <person name="Huo Q.B."/>
            <person name="Li W."/>
            <person name="Chen H.Y."/>
            <person name="Chen S.E."/>
            <person name="Zhou L.G."/>
            <person name="Ni X.B."/>
            <person name="Tian J.H."/>
            <person name="Sheng Y."/>
            <person name="Liu T."/>
            <person name="Pan Y.S."/>
            <person name="Xia L.Y."/>
            <person name="Li J."/>
            <person name="Zhao F."/>
            <person name="Cao W.C."/>
        </authorList>
    </citation>
    <scope>NUCLEOTIDE SEQUENCE [LARGE SCALE GENOMIC DNA]</scope>
    <source>
        <strain evidence="1">Iper-2018</strain>
    </source>
</reference>
<keyword evidence="2" id="KW-1185">Reference proteome</keyword>
<name>A0AC60QBV4_IXOPE</name>
<gene>
    <name evidence="1" type="ORF">HPB47_021683</name>
</gene>